<evidence type="ECO:0000259" key="3">
    <source>
        <dbReference type="Pfam" id="PF07987"/>
    </source>
</evidence>
<name>A0A840AAN5_9PROT</name>
<organism evidence="4 5">
    <name type="scientific">Roseococcus suduntuyensis</name>
    <dbReference type="NCBI Taxonomy" id="455361"/>
    <lineage>
        <taxon>Bacteria</taxon>
        <taxon>Pseudomonadati</taxon>
        <taxon>Pseudomonadota</taxon>
        <taxon>Alphaproteobacteria</taxon>
        <taxon>Acetobacterales</taxon>
        <taxon>Roseomonadaceae</taxon>
        <taxon>Roseococcus</taxon>
    </lineage>
</organism>
<feature type="domain" description="YncI copper-binding" evidence="3">
    <location>
        <begin position="18"/>
        <end position="161"/>
    </location>
</feature>
<evidence type="ECO:0000313" key="4">
    <source>
        <dbReference type="EMBL" id="MBB3898157.1"/>
    </source>
</evidence>
<dbReference type="Proteomes" id="UP000553193">
    <property type="component" value="Unassembled WGS sequence"/>
</dbReference>
<dbReference type="EMBL" id="JACIDJ010000002">
    <property type="protein sequence ID" value="MBB3898157.1"/>
    <property type="molecule type" value="Genomic_DNA"/>
</dbReference>
<dbReference type="AlphaFoldDB" id="A0A840AAN5"/>
<evidence type="ECO:0000256" key="2">
    <source>
        <dbReference type="SAM" id="SignalP"/>
    </source>
</evidence>
<keyword evidence="2" id="KW-0732">Signal</keyword>
<protein>
    <submittedName>
        <fullName evidence="4">Uncharacterized protein YcnI</fullName>
    </submittedName>
</protein>
<comment type="caution">
    <text evidence="4">The sequence shown here is derived from an EMBL/GenBank/DDBJ whole genome shotgun (WGS) entry which is preliminary data.</text>
</comment>
<keyword evidence="5" id="KW-1185">Reference proteome</keyword>
<feature type="region of interest" description="Disordered" evidence="1">
    <location>
        <begin position="146"/>
        <end position="165"/>
    </location>
</feature>
<dbReference type="CDD" id="cd08545">
    <property type="entry name" value="YcnI_like"/>
    <property type="match status" value="1"/>
</dbReference>
<dbReference type="Pfam" id="PF07987">
    <property type="entry name" value="DUF1775"/>
    <property type="match status" value="1"/>
</dbReference>
<evidence type="ECO:0000313" key="5">
    <source>
        <dbReference type="Proteomes" id="UP000553193"/>
    </source>
</evidence>
<feature type="chain" id="PRO_5033008849" evidence="2">
    <location>
        <begin position="18"/>
        <end position="165"/>
    </location>
</feature>
<gene>
    <name evidence="4" type="ORF">GGQ83_001594</name>
</gene>
<reference evidence="4 5" key="1">
    <citation type="submission" date="2020-08" db="EMBL/GenBank/DDBJ databases">
        <title>Genomic Encyclopedia of Type Strains, Phase IV (KMG-IV): sequencing the most valuable type-strain genomes for metagenomic binning, comparative biology and taxonomic classification.</title>
        <authorList>
            <person name="Goeker M."/>
        </authorList>
    </citation>
    <scope>NUCLEOTIDE SEQUENCE [LARGE SCALE GENOMIC DNA]</scope>
    <source>
        <strain evidence="4 5">DSM 19979</strain>
    </source>
</reference>
<sequence length="165" mass="17632">MRKLLALLLLASAPAGAHVTIDPPEAAPNSFQRIAFRVPHGCAGQPTTAIEVTLPEGITSARPSPKPGWELTVRMRPLERPVAGGHGLVREAPSFIAWSGGNLPDPFFEEFVVMIRTPNRPGETLLFPVAQLCANDARHDWVEVATAGQARPRSPAPTLRLGAAP</sequence>
<dbReference type="InterPro" id="IPR012533">
    <property type="entry name" value="YcnI-copper_dom"/>
</dbReference>
<accession>A0A840AAN5</accession>
<proteinExistence type="predicted"/>
<feature type="signal peptide" evidence="2">
    <location>
        <begin position="1"/>
        <end position="17"/>
    </location>
</feature>
<evidence type="ECO:0000256" key="1">
    <source>
        <dbReference type="SAM" id="MobiDB-lite"/>
    </source>
</evidence>
<dbReference type="InterPro" id="IPR038507">
    <property type="entry name" value="YcnI-like_sf"/>
</dbReference>
<dbReference type="Gene3D" id="2.60.40.2230">
    <property type="entry name" value="Uncharacterised protein YcnI-like PF07987, DUF1775"/>
    <property type="match status" value="1"/>
</dbReference>
<dbReference type="RefSeq" id="WP_184383245.1">
    <property type="nucleotide sequence ID" value="NZ_JACIDJ010000002.1"/>
</dbReference>